<dbReference type="Pfam" id="PF12833">
    <property type="entry name" value="HTH_18"/>
    <property type="match status" value="1"/>
</dbReference>
<feature type="transmembrane region" description="Helical" evidence="4">
    <location>
        <begin position="164"/>
        <end position="186"/>
    </location>
</feature>
<sequence>MTIHSSIDVLRFIALSHIVVILYLFWKQRRNPMAVVSIFFGLCVIGYLLADWAYLQKFPAIHIPILLFPFTVPTLFWLFSKALFDDQFRWHNGLVRLLIAVVLIHYLVYFQYKYHFIPLAESVDLLLGLLVQLLSLAFIMLGIFEAIHNKAADLISERLQFRNVFVVVAASLMAITVLSEVSLAGASPPLFLNLFQKIAIAGLTLFFSLNLLAFKAGFFPDLEVKNTIDQPPVPIDEALVERLKDYMEVQQHWRSEGLSIRKLAEKLEVKEYRLRQTINQHLGYRNFNEYINGFRIQEACKILADPAKQHLSILEIAYDLGFASLAPFNKVFKETTGMPPSEWRRSKP</sequence>
<keyword evidence="4" id="KW-1133">Transmembrane helix</keyword>
<reference key="2">
    <citation type="submission" date="2011-04" db="EMBL/GenBank/DDBJ databases">
        <title>Complete sequence of plasmid 1 of Haliscomenobacter hydrossis DSM 1100.</title>
        <authorList>
            <consortium name="US DOE Joint Genome Institute (JGI-PGF)"/>
            <person name="Lucas S."/>
            <person name="Han J."/>
            <person name="Lapidus A."/>
            <person name="Bruce D."/>
            <person name="Goodwin L."/>
            <person name="Pitluck S."/>
            <person name="Peters L."/>
            <person name="Kyrpides N."/>
            <person name="Mavromatis K."/>
            <person name="Ivanova N."/>
            <person name="Ovchinnikova G."/>
            <person name="Pagani I."/>
            <person name="Daligault H."/>
            <person name="Detter J.C."/>
            <person name="Han C."/>
            <person name="Land M."/>
            <person name="Hauser L."/>
            <person name="Markowitz V."/>
            <person name="Cheng J.-F."/>
            <person name="Hugenholtz P."/>
            <person name="Woyke T."/>
            <person name="Wu D."/>
            <person name="Verbarg S."/>
            <person name="Frueling A."/>
            <person name="Brambilla E."/>
            <person name="Klenk H.-P."/>
            <person name="Eisen J.A."/>
        </authorList>
    </citation>
    <scope>NUCLEOTIDE SEQUENCE</scope>
    <source>
        <strain>DSM 1100</strain>
    </source>
</reference>
<dbReference type="HOGENOM" id="CLU_062011_0_0_10"/>
<dbReference type="SMART" id="SM00342">
    <property type="entry name" value="HTH_ARAC"/>
    <property type="match status" value="1"/>
</dbReference>
<keyword evidence="3" id="KW-0804">Transcription</keyword>
<dbReference type="GO" id="GO:0003700">
    <property type="term" value="F:DNA-binding transcription factor activity"/>
    <property type="evidence" value="ECO:0007669"/>
    <property type="project" value="InterPro"/>
</dbReference>
<feature type="transmembrane region" description="Helical" evidence="4">
    <location>
        <begin position="33"/>
        <end position="55"/>
    </location>
</feature>
<feature type="transmembrane region" description="Helical" evidence="4">
    <location>
        <begin position="124"/>
        <end position="144"/>
    </location>
</feature>
<dbReference type="InterPro" id="IPR009057">
    <property type="entry name" value="Homeodomain-like_sf"/>
</dbReference>
<dbReference type="GO" id="GO:0043565">
    <property type="term" value="F:sequence-specific DNA binding"/>
    <property type="evidence" value="ECO:0007669"/>
    <property type="project" value="InterPro"/>
</dbReference>
<dbReference type="AlphaFoldDB" id="F4L7P1"/>
<feature type="transmembrane region" description="Helical" evidence="4">
    <location>
        <begin position="198"/>
        <end position="218"/>
    </location>
</feature>
<evidence type="ECO:0000256" key="1">
    <source>
        <dbReference type="ARBA" id="ARBA00023015"/>
    </source>
</evidence>
<dbReference type="InterPro" id="IPR018062">
    <property type="entry name" value="HTH_AraC-typ_CS"/>
</dbReference>
<evidence type="ECO:0000256" key="2">
    <source>
        <dbReference type="ARBA" id="ARBA00023125"/>
    </source>
</evidence>
<evidence type="ECO:0000313" key="6">
    <source>
        <dbReference type="EMBL" id="AEE54399.1"/>
    </source>
</evidence>
<organism evidence="6 7">
    <name type="scientific">Haliscomenobacter hydrossis (strain ATCC 27775 / DSM 1100 / LMG 10767 / O)</name>
    <dbReference type="NCBI Taxonomy" id="760192"/>
    <lineage>
        <taxon>Bacteria</taxon>
        <taxon>Pseudomonadati</taxon>
        <taxon>Bacteroidota</taxon>
        <taxon>Saprospiria</taxon>
        <taxon>Saprospirales</taxon>
        <taxon>Haliscomenobacteraceae</taxon>
        <taxon>Haliscomenobacter</taxon>
    </lineage>
</organism>
<feature type="transmembrane region" description="Helical" evidence="4">
    <location>
        <begin position="61"/>
        <end position="82"/>
    </location>
</feature>
<keyword evidence="2" id="KW-0238">DNA-binding</keyword>
<dbReference type="SUPFAM" id="SSF46689">
    <property type="entry name" value="Homeodomain-like"/>
    <property type="match status" value="1"/>
</dbReference>
<evidence type="ECO:0000256" key="3">
    <source>
        <dbReference type="ARBA" id="ARBA00023163"/>
    </source>
</evidence>
<evidence type="ECO:0000259" key="5">
    <source>
        <dbReference type="PROSITE" id="PS01124"/>
    </source>
</evidence>
<protein>
    <submittedName>
        <fullName evidence="6">Transcriptional regulator, AraC family</fullName>
    </submittedName>
</protein>
<name>F4L7P1_HALH1</name>
<dbReference type="RefSeq" id="WP_013768916.1">
    <property type="nucleotide sequence ID" value="NC_015511.1"/>
</dbReference>
<dbReference type="PROSITE" id="PS01124">
    <property type="entry name" value="HTH_ARAC_FAMILY_2"/>
    <property type="match status" value="1"/>
</dbReference>
<reference evidence="6 7" key="1">
    <citation type="journal article" date="2011" name="Stand. Genomic Sci.">
        <title>Complete genome sequence of Haliscomenobacter hydrossis type strain (O).</title>
        <authorList>
            <consortium name="US DOE Joint Genome Institute (JGI-PGF)"/>
            <person name="Daligault H."/>
            <person name="Lapidus A."/>
            <person name="Zeytun A."/>
            <person name="Nolan M."/>
            <person name="Lucas S."/>
            <person name="Del Rio T.G."/>
            <person name="Tice H."/>
            <person name="Cheng J.F."/>
            <person name="Tapia R."/>
            <person name="Han C."/>
            <person name="Goodwin L."/>
            <person name="Pitluck S."/>
            <person name="Liolios K."/>
            <person name="Pagani I."/>
            <person name="Ivanova N."/>
            <person name="Huntemann M."/>
            <person name="Mavromatis K."/>
            <person name="Mikhailova N."/>
            <person name="Pati A."/>
            <person name="Chen A."/>
            <person name="Palaniappan K."/>
            <person name="Land M."/>
            <person name="Hauser L."/>
            <person name="Brambilla E.M."/>
            <person name="Rohde M."/>
            <person name="Verbarg S."/>
            <person name="Goker M."/>
            <person name="Bristow J."/>
            <person name="Eisen J.A."/>
            <person name="Markowitz V."/>
            <person name="Hugenholtz P."/>
            <person name="Kyrpides N.C."/>
            <person name="Klenk H.P."/>
            <person name="Woyke T."/>
        </authorList>
    </citation>
    <scope>NUCLEOTIDE SEQUENCE [LARGE SCALE GENOMIC DNA]</scope>
    <source>
        <strain evidence="7">ATCC 27775 / DSM 1100 / LMG 10767 / O</strain>
        <plasmid evidence="7">Plasmid pHALHY01</plasmid>
    </source>
</reference>
<keyword evidence="4" id="KW-0812">Transmembrane</keyword>
<dbReference type="PRINTS" id="PR00032">
    <property type="entry name" value="HTHARAC"/>
</dbReference>
<dbReference type="Proteomes" id="UP000008461">
    <property type="component" value="Plasmid pHALHY01"/>
</dbReference>
<dbReference type="EMBL" id="CP002692">
    <property type="protein sequence ID" value="AEE54399.1"/>
    <property type="molecule type" value="Genomic_DNA"/>
</dbReference>
<dbReference type="Gene3D" id="1.10.10.60">
    <property type="entry name" value="Homeodomain-like"/>
    <property type="match status" value="2"/>
</dbReference>
<gene>
    <name evidence="6" type="ordered locus">Halhy_6583</name>
</gene>
<feature type="domain" description="HTH araC/xylS-type" evidence="5">
    <location>
        <begin position="241"/>
        <end position="346"/>
    </location>
</feature>
<dbReference type="InterPro" id="IPR018060">
    <property type="entry name" value="HTH_AraC"/>
</dbReference>
<dbReference type="KEGG" id="hhy:Halhy_6583"/>
<keyword evidence="1" id="KW-0805">Transcription regulation</keyword>
<geneLocation type="plasmid" evidence="6 7">
    <name>pHALHY01</name>
</geneLocation>
<evidence type="ECO:0000256" key="4">
    <source>
        <dbReference type="SAM" id="Phobius"/>
    </source>
</evidence>
<dbReference type="PANTHER" id="PTHR43280">
    <property type="entry name" value="ARAC-FAMILY TRANSCRIPTIONAL REGULATOR"/>
    <property type="match status" value="1"/>
</dbReference>
<keyword evidence="6" id="KW-0614">Plasmid</keyword>
<dbReference type="PANTHER" id="PTHR43280:SF29">
    <property type="entry name" value="ARAC-FAMILY TRANSCRIPTIONAL REGULATOR"/>
    <property type="match status" value="1"/>
</dbReference>
<proteinExistence type="predicted"/>
<dbReference type="OrthoDB" id="5492415at2"/>
<feature type="transmembrane region" description="Helical" evidence="4">
    <location>
        <begin position="6"/>
        <end position="26"/>
    </location>
</feature>
<keyword evidence="4" id="KW-0472">Membrane</keyword>
<accession>F4L7P1</accession>
<dbReference type="PROSITE" id="PS00041">
    <property type="entry name" value="HTH_ARAC_FAMILY_1"/>
    <property type="match status" value="1"/>
</dbReference>
<keyword evidence="7" id="KW-1185">Reference proteome</keyword>
<feature type="transmembrane region" description="Helical" evidence="4">
    <location>
        <begin position="94"/>
        <end position="112"/>
    </location>
</feature>
<dbReference type="InterPro" id="IPR020449">
    <property type="entry name" value="Tscrpt_reg_AraC-type_HTH"/>
</dbReference>
<evidence type="ECO:0000313" key="7">
    <source>
        <dbReference type="Proteomes" id="UP000008461"/>
    </source>
</evidence>